<keyword evidence="5" id="KW-1133">Transmembrane helix</keyword>
<gene>
    <name evidence="12" type="ORF">PHET_00153</name>
</gene>
<evidence type="ECO:0000256" key="10">
    <source>
        <dbReference type="ARBA" id="ARBA00023303"/>
    </source>
</evidence>
<evidence type="ECO:0000313" key="12">
    <source>
        <dbReference type="EMBL" id="KAF5406320.1"/>
    </source>
</evidence>
<evidence type="ECO:0000256" key="11">
    <source>
        <dbReference type="RuleBase" id="RU000679"/>
    </source>
</evidence>
<evidence type="ECO:0000256" key="2">
    <source>
        <dbReference type="ARBA" id="ARBA00022448"/>
    </source>
</evidence>
<reference evidence="12" key="1">
    <citation type="submission" date="2019-05" db="EMBL/GenBank/DDBJ databases">
        <title>Annotation for the trematode Paragonimus heterotremus.</title>
        <authorList>
            <person name="Choi Y.-J."/>
        </authorList>
    </citation>
    <scope>NUCLEOTIDE SEQUENCE</scope>
    <source>
        <strain evidence="12">LC</strain>
    </source>
</reference>
<dbReference type="GO" id="GO:0015280">
    <property type="term" value="F:ligand-gated sodium channel activity"/>
    <property type="evidence" value="ECO:0007669"/>
    <property type="project" value="TreeGrafter"/>
</dbReference>
<keyword evidence="13" id="KW-1185">Reference proteome</keyword>
<evidence type="ECO:0000256" key="8">
    <source>
        <dbReference type="ARBA" id="ARBA00023136"/>
    </source>
</evidence>
<evidence type="ECO:0000256" key="7">
    <source>
        <dbReference type="ARBA" id="ARBA00023065"/>
    </source>
</evidence>
<keyword evidence="8" id="KW-0472">Membrane</keyword>
<dbReference type="Proteomes" id="UP000748531">
    <property type="component" value="Unassembled WGS sequence"/>
</dbReference>
<dbReference type="EMBL" id="LUCH01000036">
    <property type="protein sequence ID" value="KAF5406320.1"/>
    <property type="molecule type" value="Genomic_DNA"/>
</dbReference>
<proteinExistence type="inferred from homology"/>
<keyword evidence="9 11" id="KW-0739">Sodium transport</keyword>
<comment type="similarity">
    <text evidence="11">Belongs to the amiloride-sensitive sodium channel (TC 1.A.6) family.</text>
</comment>
<sequence length="490" mass="55926">MTYLNGSKPVATPCDEGGRWRKFIHAQYLNCATFEPFVELRASTTNIEMYIYLNEMSDHATCPDCFRGEVKSQLSGALIVIDSADHLPNVNDKSINLKPGSLTEIRLSIIENVQKQPPHGRCSPNLPKSLPLYDTSYAYSEYACRQYTIQNDINQKCGCYSLEYPYNEHDGFEPCSRLPTFVNLTSCSTEKIARSNVRPSVSDSSITDMCTQEIELFTKRMLCKRSVMENYVHGALPSCTMPCAFYSYEAEQSTSSWPTKTWQLTWLNSSSNRRLGIFQGPEFEVYREAQRLLASGNETGAAHLLDNANVLERNLLAVLINRPNFDVRKVEEKEVLSLTSLLSQSGGLFSIWLGLSMIALGEIAEFLVRCYTKTMENRQAKCTSKHQTEPSELNDRKIAFGNHRTDEWKNQLLAAEKWPVRCSENHFLWILLLNYIKAKSEHKENSLCMIQTQYQEIKCEDFGVRGNHQLFPGDDAQQKQQGQRDYSCEF</sequence>
<protein>
    <submittedName>
        <fullName evidence="12">FMRFamide-activated amiloride-sensitive sodium channel</fullName>
    </submittedName>
</protein>
<keyword evidence="4 11" id="KW-0812">Transmembrane</keyword>
<dbReference type="Pfam" id="PF00858">
    <property type="entry name" value="ASC"/>
    <property type="match status" value="1"/>
</dbReference>
<name>A0A8J4SVG9_9TREM</name>
<comment type="caution">
    <text evidence="12">The sequence shown here is derived from an EMBL/GenBank/DDBJ whole genome shotgun (WGS) entry which is preliminary data.</text>
</comment>
<dbReference type="PANTHER" id="PTHR11690">
    <property type="entry name" value="AMILORIDE-SENSITIVE SODIUM CHANNEL-RELATED"/>
    <property type="match status" value="1"/>
</dbReference>
<evidence type="ECO:0000256" key="4">
    <source>
        <dbReference type="ARBA" id="ARBA00022692"/>
    </source>
</evidence>
<dbReference type="InterPro" id="IPR001873">
    <property type="entry name" value="ENaC"/>
</dbReference>
<dbReference type="OrthoDB" id="6021021at2759"/>
<evidence type="ECO:0000313" key="13">
    <source>
        <dbReference type="Proteomes" id="UP000748531"/>
    </source>
</evidence>
<keyword evidence="3 11" id="KW-0894">Sodium channel</keyword>
<comment type="subcellular location">
    <subcellularLocation>
        <location evidence="1">Membrane</location>
        <topology evidence="1">Multi-pass membrane protein</topology>
    </subcellularLocation>
</comment>
<accession>A0A8J4SVG9</accession>
<keyword evidence="10 11" id="KW-0407">Ion channel</keyword>
<keyword evidence="7 11" id="KW-0406">Ion transport</keyword>
<dbReference type="PANTHER" id="PTHR11690:SF248">
    <property type="entry name" value="PICKPOCKET 17, ISOFORM A"/>
    <property type="match status" value="1"/>
</dbReference>
<evidence type="ECO:0000256" key="6">
    <source>
        <dbReference type="ARBA" id="ARBA00023053"/>
    </source>
</evidence>
<keyword evidence="2 11" id="KW-0813">Transport</keyword>
<dbReference type="AlphaFoldDB" id="A0A8J4SVG9"/>
<organism evidence="12 13">
    <name type="scientific">Paragonimus heterotremus</name>
    <dbReference type="NCBI Taxonomy" id="100268"/>
    <lineage>
        <taxon>Eukaryota</taxon>
        <taxon>Metazoa</taxon>
        <taxon>Spiralia</taxon>
        <taxon>Lophotrochozoa</taxon>
        <taxon>Platyhelminthes</taxon>
        <taxon>Trematoda</taxon>
        <taxon>Digenea</taxon>
        <taxon>Plagiorchiida</taxon>
        <taxon>Troglotremata</taxon>
        <taxon>Troglotrematidae</taxon>
        <taxon>Paragonimus</taxon>
    </lineage>
</organism>
<evidence type="ECO:0000256" key="9">
    <source>
        <dbReference type="ARBA" id="ARBA00023201"/>
    </source>
</evidence>
<keyword evidence="6" id="KW-0915">Sodium</keyword>
<evidence type="ECO:0000256" key="1">
    <source>
        <dbReference type="ARBA" id="ARBA00004141"/>
    </source>
</evidence>
<evidence type="ECO:0000256" key="5">
    <source>
        <dbReference type="ARBA" id="ARBA00022989"/>
    </source>
</evidence>
<dbReference type="Gene3D" id="1.10.287.770">
    <property type="entry name" value="YojJ-like"/>
    <property type="match status" value="1"/>
</dbReference>
<dbReference type="GO" id="GO:0005886">
    <property type="term" value="C:plasma membrane"/>
    <property type="evidence" value="ECO:0007669"/>
    <property type="project" value="TreeGrafter"/>
</dbReference>
<evidence type="ECO:0000256" key="3">
    <source>
        <dbReference type="ARBA" id="ARBA00022461"/>
    </source>
</evidence>